<evidence type="ECO:0000313" key="3">
    <source>
        <dbReference type="Proteomes" id="UP000304864"/>
    </source>
</evidence>
<dbReference type="OrthoDB" id="5660016at2"/>
<evidence type="ECO:0000313" key="2">
    <source>
        <dbReference type="EMBL" id="QCU90621.1"/>
    </source>
</evidence>
<feature type="region of interest" description="Disordered" evidence="1">
    <location>
        <begin position="93"/>
        <end position="145"/>
    </location>
</feature>
<dbReference type="AlphaFoldDB" id="A0A4P9K6W2"/>
<name>A0A4P9K6W2_9GAMM</name>
<dbReference type="KEGG" id="thig:FE785_08220"/>
<proteinExistence type="predicted"/>
<dbReference type="EMBL" id="CP040602">
    <property type="protein sequence ID" value="QCU90621.1"/>
    <property type="molecule type" value="Genomic_DNA"/>
</dbReference>
<reference evidence="2 3" key="1">
    <citation type="submission" date="2019-05" db="EMBL/GenBank/DDBJ databases">
        <title>Thiomicrorhabdus sediminis sp. nov, a novel sulfur-oxidizing bacterium isolated from coastal sediment.</title>
        <authorList>
            <person name="Liu X."/>
        </authorList>
    </citation>
    <scope>NUCLEOTIDE SEQUENCE [LARGE SCALE GENOMIC DNA]</scope>
    <source>
        <strain evidence="2 3">G1</strain>
    </source>
</reference>
<dbReference type="InterPro" id="IPR007922">
    <property type="entry name" value="DciA-like"/>
</dbReference>
<dbReference type="RefSeq" id="WP_138565295.1">
    <property type="nucleotide sequence ID" value="NZ_CP040602.1"/>
</dbReference>
<dbReference type="Pfam" id="PF05258">
    <property type="entry name" value="DciA"/>
    <property type="match status" value="1"/>
</dbReference>
<keyword evidence="3" id="KW-1185">Reference proteome</keyword>
<dbReference type="Proteomes" id="UP000304864">
    <property type="component" value="Chromosome"/>
</dbReference>
<protein>
    <submittedName>
        <fullName evidence="2">DUF721 domain-containing protein</fullName>
    </submittedName>
</protein>
<organism evidence="2 3">
    <name type="scientific">Thiomicrorhabdus sediminis</name>
    <dbReference type="NCBI Taxonomy" id="2580412"/>
    <lineage>
        <taxon>Bacteria</taxon>
        <taxon>Pseudomonadati</taxon>
        <taxon>Pseudomonadota</taxon>
        <taxon>Gammaproteobacteria</taxon>
        <taxon>Thiotrichales</taxon>
        <taxon>Piscirickettsiaceae</taxon>
        <taxon>Thiomicrorhabdus</taxon>
    </lineage>
</organism>
<gene>
    <name evidence="2" type="ORF">FE785_08220</name>
</gene>
<accession>A0A4P9K6W2</accession>
<evidence type="ECO:0000256" key="1">
    <source>
        <dbReference type="SAM" id="MobiDB-lite"/>
    </source>
</evidence>
<sequence length="145" mass="16499">MKPFLNQAQGALKHLLEDAQLYQALLEVGRDVLPRKLQPHVLGISFEEQNLLVQIDEAVWATQLRFHEPDLLGIYQQHFPHLMLNRVKVKVLPQPPAPKRKPKIMVPPTKEDAKSMQELSEAVESEGLRNALQRLSQRAKDSSGN</sequence>